<accession>A0A1I4SK09</accession>
<dbReference type="Proteomes" id="UP000199048">
    <property type="component" value="Unassembled WGS sequence"/>
</dbReference>
<protein>
    <submittedName>
        <fullName evidence="1">Uncharacterized protein</fullName>
    </submittedName>
</protein>
<evidence type="ECO:0000313" key="2">
    <source>
        <dbReference type="Proteomes" id="UP000199048"/>
    </source>
</evidence>
<sequence>MTSRGLIYATSITMSRPTMLKFPLHFGHDNDRD</sequence>
<keyword evidence="2" id="KW-1185">Reference proteome</keyword>
<dbReference type="AlphaFoldDB" id="A0A1I4SK09"/>
<dbReference type="EMBL" id="FOTK01000043">
    <property type="protein sequence ID" value="SFM64858.1"/>
    <property type="molecule type" value="Genomic_DNA"/>
</dbReference>
<reference evidence="2" key="1">
    <citation type="submission" date="2016-10" db="EMBL/GenBank/DDBJ databases">
        <authorList>
            <person name="Varghese N."/>
            <person name="Submissions S."/>
        </authorList>
    </citation>
    <scope>NUCLEOTIDE SEQUENCE [LARGE SCALE GENOMIC DNA]</scope>
    <source>
        <strain evidence="2">BL36</strain>
    </source>
</reference>
<organism evidence="1 2">
    <name type="scientific">Methylobacterium pseudosasicola</name>
    <dbReference type="NCBI Taxonomy" id="582667"/>
    <lineage>
        <taxon>Bacteria</taxon>
        <taxon>Pseudomonadati</taxon>
        <taxon>Pseudomonadota</taxon>
        <taxon>Alphaproteobacteria</taxon>
        <taxon>Hyphomicrobiales</taxon>
        <taxon>Methylobacteriaceae</taxon>
        <taxon>Methylobacterium</taxon>
    </lineage>
</organism>
<gene>
    <name evidence="1" type="ORF">SAMN05192568_10434</name>
</gene>
<evidence type="ECO:0000313" key="1">
    <source>
        <dbReference type="EMBL" id="SFM64858.1"/>
    </source>
</evidence>
<name>A0A1I4SK09_9HYPH</name>
<proteinExistence type="predicted"/>